<dbReference type="PANTHER" id="PTHR44086:SF10">
    <property type="entry name" value="THIOSULFATE SULFURTRANSFERASE_RHODANESE-LIKE DOMAIN-CONTAINING PROTEIN 3"/>
    <property type="match status" value="1"/>
</dbReference>
<dbReference type="Gene3D" id="3.40.250.10">
    <property type="entry name" value="Rhodanese-like domain"/>
    <property type="match status" value="1"/>
</dbReference>
<dbReference type="InterPro" id="IPR036873">
    <property type="entry name" value="Rhodanese-like_dom_sf"/>
</dbReference>
<dbReference type="EMBL" id="JACIDC010000004">
    <property type="protein sequence ID" value="MBB4039743.1"/>
    <property type="molecule type" value="Genomic_DNA"/>
</dbReference>
<keyword evidence="3" id="KW-1185">Reference proteome</keyword>
<keyword evidence="2" id="KW-0808">Transferase</keyword>
<dbReference type="GO" id="GO:0004792">
    <property type="term" value="F:thiosulfate-cyanide sulfurtransferase activity"/>
    <property type="evidence" value="ECO:0007669"/>
    <property type="project" value="TreeGrafter"/>
</dbReference>
<dbReference type="PANTHER" id="PTHR44086">
    <property type="entry name" value="THIOSULFATE SULFURTRANSFERASE RDL2, MITOCHONDRIAL-RELATED"/>
    <property type="match status" value="1"/>
</dbReference>
<accession>A0A7W6IE03</accession>
<dbReference type="AlphaFoldDB" id="A0A7W6IE03"/>
<protein>
    <submittedName>
        <fullName evidence="2">Rhodanese-related sulfurtransferase</fullName>
    </submittedName>
</protein>
<proteinExistence type="predicted"/>
<gene>
    <name evidence="2" type="ORF">GGR34_001390</name>
</gene>
<dbReference type="SUPFAM" id="SSF52821">
    <property type="entry name" value="Rhodanese/Cell cycle control phosphatase"/>
    <property type="match status" value="1"/>
</dbReference>
<comment type="caution">
    <text evidence="2">The sequence shown here is derived from an EMBL/GenBank/DDBJ whole genome shotgun (WGS) entry which is preliminary data.</text>
</comment>
<dbReference type="PROSITE" id="PS50206">
    <property type="entry name" value="RHODANESE_3"/>
    <property type="match status" value="1"/>
</dbReference>
<sequence length="105" mass="11506">MTEALRIVDLDRETVKQGLRDATLVLVDVREPHEFAAGHIPGAVSHPLSSFDPSALPEGKRIVFSCAAGVRSLRALEFAQAAGRDIREHYRGGFRDWVLAGEPVE</sequence>
<evidence type="ECO:0000313" key="3">
    <source>
        <dbReference type="Proteomes" id="UP000519439"/>
    </source>
</evidence>
<name>A0A7W6IE03_9HYPH</name>
<reference evidence="2 3" key="1">
    <citation type="submission" date="2020-08" db="EMBL/GenBank/DDBJ databases">
        <title>Genomic Encyclopedia of Type Strains, Phase IV (KMG-IV): sequencing the most valuable type-strain genomes for metagenomic binning, comparative biology and taxonomic classification.</title>
        <authorList>
            <person name="Goeker M."/>
        </authorList>
    </citation>
    <scope>NUCLEOTIDE SEQUENCE [LARGE SCALE GENOMIC DNA]</scope>
    <source>
        <strain evidence="2 3">DSM 15743</strain>
    </source>
</reference>
<evidence type="ECO:0000259" key="1">
    <source>
        <dbReference type="PROSITE" id="PS50206"/>
    </source>
</evidence>
<dbReference type="SMART" id="SM00450">
    <property type="entry name" value="RHOD"/>
    <property type="match status" value="1"/>
</dbReference>
<feature type="domain" description="Rhodanese" evidence="1">
    <location>
        <begin position="20"/>
        <end position="105"/>
    </location>
</feature>
<dbReference type="Proteomes" id="UP000519439">
    <property type="component" value="Unassembled WGS sequence"/>
</dbReference>
<dbReference type="Pfam" id="PF00581">
    <property type="entry name" value="Rhodanese"/>
    <property type="match status" value="1"/>
</dbReference>
<dbReference type="InterPro" id="IPR001763">
    <property type="entry name" value="Rhodanese-like_dom"/>
</dbReference>
<organism evidence="2 3">
    <name type="scientific">Microvirga flocculans</name>
    <dbReference type="NCBI Taxonomy" id="217168"/>
    <lineage>
        <taxon>Bacteria</taxon>
        <taxon>Pseudomonadati</taxon>
        <taxon>Pseudomonadota</taxon>
        <taxon>Alphaproteobacteria</taxon>
        <taxon>Hyphomicrobiales</taxon>
        <taxon>Methylobacteriaceae</taxon>
        <taxon>Microvirga</taxon>
    </lineage>
</organism>
<evidence type="ECO:0000313" key="2">
    <source>
        <dbReference type="EMBL" id="MBB4039743.1"/>
    </source>
</evidence>